<accession>A0AA86RSK9</accession>
<protein>
    <submittedName>
        <fullName evidence="1">Uncharacterized protein</fullName>
    </submittedName>
</protein>
<name>A0AA86RSK9_9FABA</name>
<gene>
    <name evidence="1" type="ORF">AYBTSS11_LOCUS301</name>
</gene>
<sequence>MLKGMRVYTDMFVLDLLWQDTVQPIPSKKVDEYEELKVMSIGCPKSTKDWSEMAKSWQRLMAMFNLTKSTLKTQKDELTETTMLYGHTSYIQILASCQ</sequence>
<dbReference type="Proteomes" id="UP001189624">
    <property type="component" value="Chromosome 1"/>
</dbReference>
<keyword evidence="2" id="KW-1185">Reference proteome</keyword>
<organism evidence="1 2">
    <name type="scientific">Sphenostylis stenocarpa</name>
    <dbReference type="NCBI Taxonomy" id="92480"/>
    <lineage>
        <taxon>Eukaryota</taxon>
        <taxon>Viridiplantae</taxon>
        <taxon>Streptophyta</taxon>
        <taxon>Embryophyta</taxon>
        <taxon>Tracheophyta</taxon>
        <taxon>Spermatophyta</taxon>
        <taxon>Magnoliopsida</taxon>
        <taxon>eudicotyledons</taxon>
        <taxon>Gunneridae</taxon>
        <taxon>Pentapetalae</taxon>
        <taxon>rosids</taxon>
        <taxon>fabids</taxon>
        <taxon>Fabales</taxon>
        <taxon>Fabaceae</taxon>
        <taxon>Papilionoideae</taxon>
        <taxon>50 kb inversion clade</taxon>
        <taxon>NPAAA clade</taxon>
        <taxon>indigoferoid/millettioid clade</taxon>
        <taxon>Phaseoleae</taxon>
        <taxon>Sphenostylis</taxon>
    </lineage>
</organism>
<dbReference type="Gramene" id="rna-AYBTSS11_LOCUS301">
    <property type="protein sequence ID" value="CAJ1788581.1"/>
    <property type="gene ID" value="gene-AYBTSS11_LOCUS301"/>
</dbReference>
<evidence type="ECO:0000313" key="2">
    <source>
        <dbReference type="Proteomes" id="UP001189624"/>
    </source>
</evidence>
<evidence type="ECO:0000313" key="1">
    <source>
        <dbReference type="EMBL" id="CAJ1788581.1"/>
    </source>
</evidence>
<reference evidence="1" key="1">
    <citation type="submission" date="2023-10" db="EMBL/GenBank/DDBJ databases">
        <authorList>
            <person name="Domelevo Entfellner J.-B."/>
        </authorList>
    </citation>
    <scope>NUCLEOTIDE SEQUENCE</scope>
</reference>
<dbReference type="AlphaFoldDB" id="A0AA86RSK9"/>
<dbReference type="EMBL" id="OY731398">
    <property type="protein sequence ID" value="CAJ1788581.1"/>
    <property type="molecule type" value="Genomic_DNA"/>
</dbReference>
<proteinExistence type="predicted"/>